<evidence type="ECO:0000256" key="9">
    <source>
        <dbReference type="ARBA" id="ARBA00022777"/>
    </source>
</evidence>
<dbReference type="PROSITE" id="PS50113">
    <property type="entry name" value="PAC"/>
    <property type="match status" value="2"/>
</dbReference>
<dbReference type="GO" id="GO:0000155">
    <property type="term" value="F:phosphorelay sensor kinase activity"/>
    <property type="evidence" value="ECO:0007669"/>
    <property type="project" value="InterPro"/>
</dbReference>
<evidence type="ECO:0000256" key="14">
    <source>
        <dbReference type="PROSITE-ProRule" id="PRU00169"/>
    </source>
</evidence>
<evidence type="ECO:0000256" key="4">
    <source>
        <dbReference type="ARBA" id="ARBA00022475"/>
    </source>
</evidence>
<evidence type="ECO:0000256" key="13">
    <source>
        <dbReference type="ARBA" id="ARBA00023136"/>
    </source>
</evidence>
<dbReference type="Gene3D" id="3.30.450.20">
    <property type="entry name" value="PAS domain"/>
    <property type="match status" value="4"/>
</dbReference>
<dbReference type="PRINTS" id="PR00344">
    <property type="entry name" value="BCTRLSENSOR"/>
</dbReference>
<dbReference type="EMBL" id="DSTT01000005">
    <property type="protein sequence ID" value="HFK24044.1"/>
    <property type="molecule type" value="Genomic_DNA"/>
</dbReference>
<evidence type="ECO:0000313" key="20">
    <source>
        <dbReference type="EMBL" id="HFK24044.1"/>
    </source>
</evidence>
<dbReference type="Pfam" id="PF00512">
    <property type="entry name" value="HisKA"/>
    <property type="match status" value="1"/>
</dbReference>
<dbReference type="GO" id="GO:0005524">
    <property type="term" value="F:ATP binding"/>
    <property type="evidence" value="ECO:0007669"/>
    <property type="project" value="UniProtKB-KW"/>
</dbReference>
<dbReference type="InterPro" id="IPR011620">
    <property type="entry name" value="Sig_transdc_His_kinase_LytS_TM"/>
</dbReference>
<evidence type="ECO:0000256" key="15">
    <source>
        <dbReference type="SAM" id="Phobius"/>
    </source>
</evidence>
<dbReference type="SUPFAM" id="SSF55874">
    <property type="entry name" value="ATPase domain of HSP90 chaperone/DNA topoisomerase II/histidine kinase"/>
    <property type="match status" value="1"/>
</dbReference>
<accession>A0A7C3N938</accession>
<evidence type="ECO:0000256" key="7">
    <source>
        <dbReference type="ARBA" id="ARBA00022692"/>
    </source>
</evidence>
<dbReference type="InterPro" id="IPR001789">
    <property type="entry name" value="Sig_transdc_resp-reg_receiver"/>
</dbReference>
<sequence length="1087" mass="125839">MLKIIINLVLVLHLSFLYPLLDRVLDLDRKRWKIFSGIVFSIITIIVMKTSFHISEGIIYDGRSIIIGYVGFFAGFLPLLITTIVSVIYRLILGGNGYLAGILTIILCGFSGYILRKFYYDKVLNFSFYKNIPFVIIFSYLLSFMMLFSQIFLLPLFSGFGIIKKMSFIILTYYPLISSLTFLLSIYILKVNKEKKDLLKTLLFQNDVIKEANLIFVHLDMEGRIVDMNRESEKITGYKIEEVVGKNWFELFVPPDYKERISQIFEDITKKGILIETFENPIKTKDGKIRYILWKNNYIKEKSRIKGTISFGIDITEKKLLEKKLAESEELFRKSFKEHNTIQLLIDPESGQIVDANNAATDFYGYSFEELTSLKITNINTLPEEEVKKRMDEAKSLKRNYFQFKHRLKDGRIRDVEVYSRGFEYKGKHLLHSIIFDVTEKIQFEKRLKESEESFRLAVESSDAGIFDWNIQNGKMIFSKRLKDILGYGEDEIEISISEWENRIHPSDYESVMKNLDIYFTGMVEKYYSEYRLKRKDGEYVWVRSTGKIISYTDDGRPLRMVGIVIDIDSIKKIQEELRRKEKYYKDLFELSPYGIFILKNDIIVDCNKKCEEIFSCNKKYIIGKTPYELSPKTQPDGVISKEKALYYINKAFEGENISFDWMHRSIDGKEFECEINLGILEKENNLLLAFIRDVSERVKKEKEIFDLREQLFRSQKLETVGNFAGGIAHDFNNVLSVIIANCELLLESLKEEKDRKNIETILKVSLDASSIAKRLLLFGKENAGKPEVLNVNREIKDMEMFLKKVVGENIELVYNLGEDVKNIFLDKVNLEQVILNLLLNSKDAIEGNGKVVIETMNVNIDDLYVKKHYGVESGEYVMLSISDNGCGIEKSIMDKIFDPFFTTKGEKGTGLGLSVVYGIVKNGGGFINVYSEKGVGTTFKIYLPVTHKKKNETIKKEENIDLNGYEKKVLVVEDEKILREVIEQILTNNGYDVTLSVDGEEGLKCFKEKNYDLVITDMIMPKMNGITLYEQMKKIRSDFKILLMSGYSKNGFENKDLTNISLPFITKPFRTYEFLKLVKKIIGDGA</sequence>
<keyword evidence="6" id="KW-0808">Transferase</keyword>
<dbReference type="CDD" id="cd00130">
    <property type="entry name" value="PAS"/>
    <property type="match status" value="3"/>
</dbReference>
<keyword evidence="11 15" id="KW-1133">Transmembrane helix</keyword>
<feature type="modified residue" description="4-aspartylphosphate" evidence="14">
    <location>
        <position position="1018"/>
    </location>
</feature>
<feature type="transmembrane region" description="Helical" evidence="15">
    <location>
        <begin position="34"/>
        <end position="54"/>
    </location>
</feature>
<evidence type="ECO:0000256" key="11">
    <source>
        <dbReference type="ARBA" id="ARBA00022989"/>
    </source>
</evidence>
<dbReference type="InterPro" id="IPR005467">
    <property type="entry name" value="His_kinase_dom"/>
</dbReference>
<feature type="domain" description="PAC" evidence="19">
    <location>
        <begin position="527"/>
        <end position="580"/>
    </location>
</feature>
<protein>
    <recommendedName>
        <fullName evidence="3">histidine kinase</fullName>
        <ecNumber evidence="3">2.7.13.3</ecNumber>
    </recommendedName>
</protein>
<name>A0A7C3N938_UNCW3</name>
<evidence type="ECO:0000259" key="16">
    <source>
        <dbReference type="PROSITE" id="PS50109"/>
    </source>
</evidence>
<evidence type="ECO:0000256" key="10">
    <source>
        <dbReference type="ARBA" id="ARBA00022840"/>
    </source>
</evidence>
<dbReference type="PROSITE" id="PS50109">
    <property type="entry name" value="HIS_KIN"/>
    <property type="match status" value="1"/>
</dbReference>
<feature type="transmembrane region" description="Helical" evidence="15">
    <location>
        <begin position="168"/>
        <end position="189"/>
    </location>
</feature>
<comment type="subcellular location">
    <subcellularLocation>
        <location evidence="2">Cell membrane</location>
        <topology evidence="2">Multi-pass membrane protein</topology>
    </subcellularLocation>
</comment>
<feature type="domain" description="PAS" evidence="18">
    <location>
        <begin position="451"/>
        <end position="523"/>
    </location>
</feature>
<keyword evidence="13 15" id="KW-0472">Membrane</keyword>
<keyword evidence="4" id="KW-1003">Cell membrane</keyword>
<dbReference type="Pfam" id="PF02518">
    <property type="entry name" value="HATPase_c"/>
    <property type="match status" value="1"/>
</dbReference>
<dbReference type="Pfam" id="PF08447">
    <property type="entry name" value="PAS_3"/>
    <property type="match status" value="1"/>
</dbReference>
<keyword evidence="10" id="KW-0067">ATP-binding</keyword>
<dbReference type="Gene3D" id="3.40.50.2300">
    <property type="match status" value="1"/>
</dbReference>
<dbReference type="Pfam" id="PF07694">
    <property type="entry name" value="5TM-5TMR_LYT"/>
    <property type="match status" value="1"/>
</dbReference>
<feature type="transmembrane region" description="Helical" evidence="15">
    <location>
        <begin position="66"/>
        <end position="89"/>
    </location>
</feature>
<dbReference type="Gene3D" id="1.10.287.130">
    <property type="match status" value="1"/>
</dbReference>
<comment type="caution">
    <text evidence="20">The sequence shown here is derived from an EMBL/GenBank/DDBJ whole genome shotgun (WGS) entry which is preliminary data.</text>
</comment>
<dbReference type="InterPro" id="IPR003594">
    <property type="entry name" value="HATPase_dom"/>
</dbReference>
<dbReference type="InterPro" id="IPR036890">
    <property type="entry name" value="HATPase_C_sf"/>
</dbReference>
<dbReference type="SMART" id="SM00387">
    <property type="entry name" value="HATPase_c"/>
    <property type="match status" value="1"/>
</dbReference>
<dbReference type="Pfam" id="PF00072">
    <property type="entry name" value="Response_reg"/>
    <property type="match status" value="1"/>
</dbReference>
<dbReference type="InterPro" id="IPR036097">
    <property type="entry name" value="HisK_dim/P_sf"/>
</dbReference>
<evidence type="ECO:0000259" key="17">
    <source>
        <dbReference type="PROSITE" id="PS50110"/>
    </source>
</evidence>
<dbReference type="SMART" id="SM00388">
    <property type="entry name" value="HisKA"/>
    <property type="match status" value="1"/>
</dbReference>
<organism evidence="20">
    <name type="scientific">candidate division WOR-3 bacterium</name>
    <dbReference type="NCBI Taxonomy" id="2052148"/>
    <lineage>
        <taxon>Bacteria</taxon>
        <taxon>Bacteria division WOR-3</taxon>
    </lineage>
</organism>
<keyword evidence="9" id="KW-0418">Kinase</keyword>
<dbReference type="SMART" id="SM00448">
    <property type="entry name" value="REC"/>
    <property type="match status" value="1"/>
</dbReference>
<dbReference type="SMART" id="SM00086">
    <property type="entry name" value="PAC"/>
    <property type="match status" value="4"/>
</dbReference>
<feature type="transmembrane region" description="Helical" evidence="15">
    <location>
        <begin position="6"/>
        <end position="22"/>
    </location>
</feature>
<dbReference type="NCBIfam" id="TIGR00229">
    <property type="entry name" value="sensory_box"/>
    <property type="match status" value="4"/>
</dbReference>
<dbReference type="InterPro" id="IPR013655">
    <property type="entry name" value="PAS_fold_3"/>
</dbReference>
<gene>
    <name evidence="20" type="ORF">ENS15_05270</name>
</gene>
<feature type="transmembrane region" description="Helical" evidence="15">
    <location>
        <begin position="96"/>
        <end position="115"/>
    </location>
</feature>
<dbReference type="Gene3D" id="3.30.565.10">
    <property type="entry name" value="Histidine kinase-like ATPase, C-terminal domain"/>
    <property type="match status" value="1"/>
</dbReference>
<keyword evidence="12" id="KW-0902">Two-component regulatory system</keyword>
<dbReference type="PANTHER" id="PTHR43065">
    <property type="entry name" value="SENSOR HISTIDINE KINASE"/>
    <property type="match status" value="1"/>
</dbReference>
<dbReference type="PANTHER" id="PTHR43065:SF46">
    <property type="entry name" value="C4-DICARBOXYLATE TRANSPORT SENSOR PROTEIN DCTB"/>
    <property type="match status" value="1"/>
</dbReference>
<dbReference type="SUPFAM" id="SSF52172">
    <property type="entry name" value="CheY-like"/>
    <property type="match status" value="1"/>
</dbReference>
<dbReference type="InterPro" id="IPR000014">
    <property type="entry name" value="PAS"/>
</dbReference>
<dbReference type="InterPro" id="IPR001610">
    <property type="entry name" value="PAC"/>
</dbReference>
<feature type="transmembrane region" description="Helical" evidence="15">
    <location>
        <begin position="135"/>
        <end position="156"/>
    </location>
</feature>
<feature type="domain" description="PAS" evidence="18">
    <location>
        <begin position="219"/>
        <end position="272"/>
    </location>
</feature>
<feature type="domain" description="Response regulatory" evidence="17">
    <location>
        <begin position="969"/>
        <end position="1083"/>
    </location>
</feature>
<evidence type="ECO:0000256" key="8">
    <source>
        <dbReference type="ARBA" id="ARBA00022741"/>
    </source>
</evidence>
<dbReference type="GO" id="GO:0005886">
    <property type="term" value="C:plasma membrane"/>
    <property type="evidence" value="ECO:0007669"/>
    <property type="project" value="UniProtKB-SubCell"/>
</dbReference>
<keyword evidence="5 14" id="KW-0597">Phosphoprotein</keyword>
<keyword evidence="8" id="KW-0547">Nucleotide-binding</keyword>
<dbReference type="AlphaFoldDB" id="A0A7C3N938"/>
<dbReference type="SMART" id="SM00091">
    <property type="entry name" value="PAS"/>
    <property type="match status" value="4"/>
</dbReference>
<dbReference type="EC" id="2.7.13.3" evidence="3"/>
<dbReference type="Pfam" id="PF13426">
    <property type="entry name" value="PAS_9"/>
    <property type="match status" value="3"/>
</dbReference>
<dbReference type="GO" id="GO:0071555">
    <property type="term" value="P:cell wall organization"/>
    <property type="evidence" value="ECO:0007669"/>
    <property type="project" value="InterPro"/>
</dbReference>
<dbReference type="SUPFAM" id="SSF47384">
    <property type="entry name" value="Homodimeric domain of signal transducing histidine kinase"/>
    <property type="match status" value="1"/>
</dbReference>
<evidence type="ECO:0000256" key="1">
    <source>
        <dbReference type="ARBA" id="ARBA00000085"/>
    </source>
</evidence>
<dbReference type="InterPro" id="IPR003661">
    <property type="entry name" value="HisK_dim/P_dom"/>
</dbReference>
<dbReference type="SUPFAM" id="SSF55785">
    <property type="entry name" value="PYP-like sensor domain (PAS domain)"/>
    <property type="match status" value="4"/>
</dbReference>
<evidence type="ECO:0000259" key="19">
    <source>
        <dbReference type="PROSITE" id="PS50113"/>
    </source>
</evidence>
<feature type="domain" description="PAC" evidence="19">
    <location>
        <begin position="276"/>
        <end position="327"/>
    </location>
</feature>
<dbReference type="PROSITE" id="PS50112">
    <property type="entry name" value="PAS"/>
    <property type="match status" value="3"/>
</dbReference>
<feature type="domain" description="PAS" evidence="18">
    <location>
        <begin position="328"/>
        <end position="371"/>
    </location>
</feature>
<dbReference type="InterPro" id="IPR011006">
    <property type="entry name" value="CheY-like_superfamily"/>
</dbReference>
<dbReference type="InterPro" id="IPR035965">
    <property type="entry name" value="PAS-like_dom_sf"/>
</dbReference>
<proteinExistence type="predicted"/>
<evidence type="ECO:0000256" key="2">
    <source>
        <dbReference type="ARBA" id="ARBA00004651"/>
    </source>
</evidence>
<comment type="catalytic activity">
    <reaction evidence="1">
        <text>ATP + protein L-histidine = ADP + protein N-phospho-L-histidine.</text>
        <dbReference type="EC" id="2.7.13.3"/>
    </reaction>
</comment>
<evidence type="ECO:0000256" key="3">
    <source>
        <dbReference type="ARBA" id="ARBA00012438"/>
    </source>
</evidence>
<dbReference type="InterPro" id="IPR000700">
    <property type="entry name" value="PAS-assoc_C"/>
</dbReference>
<reference evidence="20" key="1">
    <citation type="journal article" date="2020" name="mSystems">
        <title>Genome- and Community-Level Interaction Insights into Carbon Utilization and Element Cycling Functions of Hydrothermarchaeota in Hydrothermal Sediment.</title>
        <authorList>
            <person name="Zhou Z."/>
            <person name="Liu Y."/>
            <person name="Xu W."/>
            <person name="Pan J."/>
            <person name="Luo Z.H."/>
            <person name="Li M."/>
        </authorList>
    </citation>
    <scope>NUCLEOTIDE SEQUENCE [LARGE SCALE GENOMIC DNA]</scope>
    <source>
        <strain evidence="20">SpSt-464</strain>
    </source>
</reference>
<evidence type="ECO:0000259" key="18">
    <source>
        <dbReference type="PROSITE" id="PS50112"/>
    </source>
</evidence>
<evidence type="ECO:0000256" key="6">
    <source>
        <dbReference type="ARBA" id="ARBA00022679"/>
    </source>
</evidence>
<keyword evidence="7 15" id="KW-0812">Transmembrane</keyword>
<dbReference type="PROSITE" id="PS50110">
    <property type="entry name" value="RESPONSE_REGULATORY"/>
    <property type="match status" value="1"/>
</dbReference>
<feature type="domain" description="Histidine kinase" evidence="16">
    <location>
        <begin position="727"/>
        <end position="948"/>
    </location>
</feature>
<dbReference type="InterPro" id="IPR004358">
    <property type="entry name" value="Sig_transdc_His_kin-like_C"/>
</dbReference>
<evidence type="ECO:0000256" key="5">
    <source>
        <dbReference type="ARBA" id="ARBA00022553"/>
    </source>
</evidence>
<evidence type="ECO:0000256" key="12">
    <source>
        <dbReference type="ARBA" id="ARBA00023012"/>
    </source>
</evidence>